<accession>A0ABU4QU54</accession>
<protein>
    <recommendedName>
        <fullName evidence="3">Type III restriction endonuclease subunit R</fullName>
    </recommendedName>
</protein>
<reference evidence="1 2" key="1">
    <citation type="submission" date="2023-11" db="EMBL/GenBank/DDBJ databases">
        <title>Scandinavium wanjuensis sp. nov., isolated from lettuce South Korea.</title>
        <authorList>
            <person name="Park J."/>
            <person name="Park S."/>
            <person name="Oh K.K."/>
            <person name="Cho G.S."/>
            <person name="Franz C.M.A.P."/>
        </authorList>
    </citation>
    <scope>NUCLEOTIDE SEQUENCE [LARGE SCALE GENOMIC DNA]</scope>
    <source>
        <strain evidence="1 2">V105_6</strain>
    </source>
</reference>
<dbReference type="RefSeq" id="WP_319787090.1">
    <property type="nucleotide sequence ID" value="NZ_JAWXRD010000040.1"/>
</dbReference>
<evidence type="ECO:0008006" key="3">
    <source>
        <dbReference type="Google" id="ProtNLM"/>
    </source>
</evidence>
<organism evidence="1 2">
    <name type="scientific">Scandinavium lactucae</name>
    <dbReference type="NCBI Taxonomy" id="3095028"/>
    <lineage>
        <taxon>Bacteria</taxon>
        <taxon>Pseudomonadati</taxon>
        <taxon>Pseudomonadota</taxon>
        <taxon>Gammaproteobacteria</taxon>
        <taxon>Enterobacterales</taxon>
        <taxon>Enterobacteriaceae</taxon>
        <taxon>Scandinavium</taxon>
    </lineage>
</organism>
<evidence type="ECO:0000313" key="2">
    <source>
        <dbReference type="Proteomes" id="UP001275664"/>
    </source>
</evidence>
<comment type="caution">
    <text evidence="1">The sequence shown here is derived from an EMBL/GenBank/DDBJ whole genome shotgun (WGS) entry which is preliminary data.</text>
</comment>
<proteinExistence type="predicted"/>
<name>A0ABU4QU54_9ENTR</name>
<keyword evidence="2" id="KW-1185">Reference proteome</keyword>
<sequence>MSLFKFISVDCGGGKTYGLTKLIQRTNDHYIIVQATKQLIEQTAKELDGICKVITSDYSGNVEKDVSDFLLNPTNRVLILSEKAFMHISDLSLLRQWKIYLDDVVNFHTYRVINTEKKYEIEHELFKDFAEVTENYVTAKPVTAFTDDLVQSMSCNFNFISSYDHFIMNSNFFDKNGKIGHMDVYSTECKQLSIFAWVDLEKYKGLDLTFMANRFDETLIYKGNPELFKEVKLEGIRQRKVPVLDRLKVYYFSKNNRFTRTYRDANPDALKQVVEYINTNVKEQFYYTTNNSIGKVLNGEHIKPNSRGMNKYQEYTTAVWLASQKPSPVESRLCEMMFNITREEILQNREFENIYQFANRSNLRDYESIKEVVIYVFDEEQARSLTDNIYYIDVGLDDGTYKFEPIGLSKNDYKRYGGITLERYPNIEIFEKYMNKKSNAKLNERQRQHFYNKWHSLSK</sequence>
<dbReference type="Proteomes" id="UP001275664">
    <property type="component" value="Unassembled WGS sequence"/>
</dbReference>
<evidence type="ECO:0000313" key="1">
    <source>
        <dbReference type="EMBL" id="MDX6042816.1"/>
    </source>
</evidence>
<gene>
    <name evidence="1" type="ORF">SIK69_21735</name>
</gene>
<dbReference type="EMBL" id="JAWXRD010000040">
    <property type="protein sequence ID" value="MDX6042816.1"/>
    <property type="molecule type" value="Genomic_DNA"/>
</dbReference>